<proteinExistence type="predicted"/>
<evidence type="ECO:0000313" key="2">
    <source>
        <dbReference type="EMBL" id="ACF30763.1"/>
    </source>
</evidence>
<dbReference type="KEGG" id="ngk:NGK_2155"/>
<dbReference type="HOGENOM" id="CLU_2554744_0_0_4"/>
<evidence type="ECO:0000256" key="1">
    <source>
        <dbReference type="SAM" id="MobiDB-lite"/>
    </source>
</evidence>
<sequence>MVYKWENQPPDDGRQGNEDTGVVDEAGKTRQQPRSTQNQKIGNTRPQEALPDKGNINKAAAANPFAKIRADGDTGQKTGKSK</sequence>
<dbReference type="Proteomes" id="UP000002564">
    <property type="component" value="Chromosome"/>
</dbReference>
<gene>
    <name evidence="2" type="ordered locus">NGK_2155</name>
</gene>
<feature type="region of interest" description="Disordered" evidence="1">
    <location>
        <begin position="1"/>
        <end position="82"/>
    </location>
</feature>
<organism evidence="2 3">
    <name type="scientific">Neisseria gonorrhoeae (strain NCCP11945)</name>
    <dbReference type="NCBI Taxonomy" id="521006"/>
    <lineage>
        <taxon>Bacteria</taxon>
        <taxon>Pseudomonadati</taxon>
        <taxon>Pseudomonadota</taxon>
        <taxon>Betaproteobacteria</taxon>
        <taxon>Neisseriales</taxon>
        <taxon>Neisseriaceae</taxon>
        <taxon>Neisseria</taxon>
    </lineage>
</organism>
<dbReference type="EMBL" id="CP001050">
    <property type="protein sequence ID" value="ACF30763.1"/>
    <property type="molecule type" value="Genomic_DNA"/>
</dbReference>
<dbReference type="AlphaFoldDB" id="B4RPI7"/>
<feature type="compositionally biased region" description="Polar residues" evidence="1">
    <location>
        <begin position="29"/>
        <end position="46"/>
    </location>
</feature>
<name>B4RPI7_NEIG2</name>
<accession>B4RPI7</accession>
<protein>
    <submittedName>
        <fullName evidence="2">Uncharacterized protein</fullName>
    </submittedName>
</protein>
<evidence type="ECO:0000313" key="3">
    <source>
        <dbReference type="Proteomes" id="UP000002564"/>
    </source>
</evidence>
<reference evidence="2 3" key="1">
    <citation type="journal article" date="2008" name="J. Bacteriol.">
        <title>Complete genome sequence of Neisseria gonorrhoeae NCCP11945.</title>
        <authorList>
            <person name="Chung G.T."/>
            <person name="Yoo J.S."/>
            <person name="Oh H.B."/>
            <person name="Lee Y.S."/>
            <person name="Cha S.H."/>
            <person name="Kim S.J."/>
            <person name="Yoo C.K."/>
        </authorList>
    </citation>
    <scope>NUCLEOTIDE SEQUENCE [LARGE SCALE GENOMIC DNA]</scope>
    <source>
        <strain evidence="2 3">NCCP11945</strain>
    </source>
</reference>